<dbReference type="Proteomes" id="UP000184404">
    <property type="component" value="Unassembled WGS sequence"/>
</dbReference>
<evidence type="ECO:0000256" key="4">
    <source>
        <dbReference type="ARBA" id="ARBA00022737"/>
    </source>
</evidence>
<keyword evidence="5" id="KW-0802">TPR repeat</keyword>
<evidence type="ECO:0000313" key="7">
    <source>
        <dbReference type="EMBL" id="SHE89270.1"/>
    </source>
</evidence>
<name>A0A1M4X6Y8_9FIRM</name>
<dbReference type="Gene3D" id="3.40.50.11380">
    <property type="match status" value="1"/>
</dbReference>
<feature type="domain" description="O-GlcNAc transferase C-terminal" evidence="6">
    <location>
        <begin position="186"/>
        <end position="338"/>
    </location>
</feature>
<dbReference type="AlphaFoldDB" id="A0A1M4X6Y8"/>
<dbReference type="InterPro" id="IPR029489">
    <property type="entry name" value="OGT/SEC/SPY_C"/>
</dbReference>
<evidence type="ECO:0000256" key="3">
    <source>
        <dbReference type="ARBA" id="ARBA00022679"/>
    </source>
</evidence>
<evidence type="ECO:0000256" key="1">
    <source>
        <dbReference type="ARBA" id="ARBA00004922"/>
    </source>
</evidence>
<dbReference type="OrthoDB" id="1660777at2"/>
<dbReference type="EMBL" id="FQUG01000005">
    <property type="protein sequence ID" value="SHE89270.1"/>
    <property type="molecule type" value="Genomic_DNA"/>
</dbReference>
<dbReference type="Gene3D" id="1.25.40.10">
    <property type="entry name" value="Tetratricopeptide repeat domain"/>
    <property type="match status" value="1"/>
</dbReference>
<organism evidence="7 8">
    <name type="scientific">Schwartzia succinivorans DSM 10502</name>
    <dbReference type="NCBI Taxonomy" id="1123243"/>
    <lineage>
        <taxon>Bacteria</taxon>
        <taxon>Bacillati</taxon>
        <taxon>Bacillota</taxon>
        <taxon>Negativicutes</taxon>
        <taxon>Selenomonadales</taxon>
        <taxon>Selenomonadaceae</taxon>
        <taxon>Schwartzia</taxon>
    </lineage>
</organism>
<dbReference type="InterPro" id="IPR051939">
    <property type="entry name" value="Glycosyltr_41/O-GlcNAc_trsf"/>
</dbReference>
<evidence type="ECO:0000256" key="2">
    <source>
        <dbReference type="ARBA" id="ARBA00022676"/>
    </source>
</evidence>
<comment type="pathway">
    <text evidence="1">Protein modification; protein glycosylation.</text>
</comment>
<sequence length="551" mass="62665">MEKLYNSIYNSLDRRDYTAARKYIEELAPHDPVEAARLMVSLYIEQEDSRGAMQAWDKLDTLLPHDFFTQFLHARILFMEKRYVSAYKELKDIQLPSDKMYGYGEKIANLMGQCCRILGRTGEAAQAYKKAAEWASEPALKAMEYSNYLFNLHYSGSHSAEYLRQQAAGFGQLFREIDAFKQYRQRDSEKPLRIGYLSPDIRHHVVLCFCYDLLTAYSRDKFEVYVYMLGPEDEYSDKIRRHVTGWRNLRGLPFRDAARVIHDDEIDILVDLAGHTKGNGLPIMAYKPAPVQISGIGYFASTGLDAVDYFLGDCSLDGDGASHEFVEDLIVLPHSHFCYRPLHNVPLPKEAPFLGNGYVTFGSFNNFAKVTDEVLAVWNKILTAVPQSHLLLKASVFDGGETEGYTRERLLKAGLPMDRVECRGFSEDYLSSYGDMDIALDTFPYPGGGTSCDALYMGRPLISLVGKSHGERFGYSLLKNLGLEELAAFSEDEYISRAVMLAEDRELLAGLQKSIRGMMQKSPLMDSRLYLQEMEAAYSDAWEKYELGQRK</sequence>
<dbReference type="RefSeq" id="WP_159430486.1">
    <property type="nucleotide sequence ID" value="NZ_FQUG01000005.1"/>
</dbReference>
<dbReference type="SUPFAM" id="SSF48452">
    <property type="entry name" value="TPR-like"/>
    <property type="match status" value="1"/>
</dbReference>
<keyword evidence="3 7" id="KW-0808">Transferase</keyword>
<reference evidence="7 8" key="1">
    <citation type="submission" date="2016-11" db="EMBL/GenBank/DDBJ databases">
        <authorList>
            <person name="Jaros S."/>
            <person name="Januszkiewicz K."/>
            <person name="Wedrychowicz H."/>
        </authorList>
    </citation>
    <scope>NUCLEOTIDE SEQUENCE [LARGE SCALE GENOMIC DNA]</scope>
    <source>
        <strain evidence="7 8">DSM 10502</strain>
    </source>
</reference>
<feature type="domain" description="O-GlcNAc transferase C-terminal" evidence="6">
    <location>
        <begin position="356"/>
        <end position="534"/>
    </location>
</feature>
<evidence type="ECO:0000259" key="6">
    <source>
        <dbReference type="Pfam" id="PF13844"/>
    </source>
</evidence>
<dbReference type="GO" id="GO:0016757">
    <property type="term" value="F:glycosyltransferase activity"/>
    <property type="evidence" value="ECO:0007669"/>
    <property type="project" value="UniProtKB-KW"/>
</dbReference>
<protein>
    <submittedName>
        <fullName evidence="7">Predicted O-linked N-acetylglucosamine transferase, SPINDLY family</fullName>
    </submittedName>
</protein>
<proteinExistence type="predicted"/>
<keyword evidence="8" id="KW-1185">Reference proteome</keyword>
<gene>
    <name evidence="7" type="ORF">SAMN02745190_01373</name>
</gene>
<keyword evidence="2" id="KW-0328">Glycosyltransferase</keyword>
<dbReference type="Pfam" id="PF13844">
    <property type="entry name" value="Glyco_transf_41"/>
    <property type="match status" value="2"/>
</dbReference>
<dbReference type="PANTHER" id="PTHR44835">
    <property type="entry name" value="UDP-N-ACETYLGLUCOSAMINE--PEPTIDE N-ACETYLGLUCOSAMINYLTRANSFERASE SPINDLY-RELATED"/>
    <property type="match status" value="1"/>
</dbReference>
<evidence type="ECO:0000256" key="5">
    <source>
        <dbReference type="ARBA" id="ARBA00022803"/>
    </source>
</evidence>
<dbReference type="InterPro" id="IPR011990">
    <property type="entry name" value="TPR-like_helical_dom_sf"/>
</dbReference>
<dbReference type="PANTHER" id="PTHR44835:SF1">
    <property type="entry name" value="PROTEIN O-GLCNAC TRANSFERASE"/>
    <property type="match status" value="1"/>
</dbReference>
<accession>A0A1M4X6Y8</accession>
<keyword evidence="4" id="KW-0677">Repeat</keyword>
<dbReference type="Gene3D" id="3.40.50.2000">
    <property type="entry name" value="Glycogen Phosphorylase B"/>
    <property type="match status" value="1"/>
</dbReference>
<dbReference type="STRING" id="1123243.SAMN02745190_01373"/>
<evidence type="ECO:0000313" key="8">
    <source>
        <dbReference type="Proteomes" id="UP000184404"/>
    </source>
</evidence>